<name>A0A1H7JBD5_9BURK</name>
<dbReference type="STRING" id="416943.SAMN05445871_1908"/>
<evidence type="ECO:0000313" key="4">
    <source>
        <dbReference type="Proteomes" id="UP000199120"/>
    </source>
</evidence>
<dbReference type="Pfam" id="PF16220">
    <property type="entry name" value="DUF4880"/>
    <property type="match status" value="1"/>
</dbReference>
<evidence type="ECO:0000259" key="2">
    <source>
        <dbReference type="Pfam" id="PF16220"/>
    </source>
</evidence>
<dbReference type="InterPro" id="IPR032623">
    <property type="entry name" value="FecR_N"/>
</dbReference>
<feature type="domain" description="FecR protein" evidence="1">
    <location>
        <begin position="120"/>
        <end position="214"/>
    </location>
</feature>
<dbReference type="RefSeq" id="WP_090544323.1">
    <property type="nucleotide sequence ID" value="NZ_FNSR01000001.1"/>
</dbReference>
<evidence type="ECO:0000259" key="1">
    <source>
        <dbReference type="Pfam" id="PF04773"/>
    </source>
</evidence>
<dbReference type="InterPro" id="IPR006860">
    <property type="entry name" value="FecR"/>
</dbReference>
<dbReference type="EMBL" id="FOAJ01000003">
    <property type="protein sequence ID" value="SEK71918.1"/>
    <property type="molecule type" value="Genomic_DNA"/>
</dbReference>
<dbReference type="AlphaFoldDB" id="A0A1H7JBD5"/>
<dbReference type="PANTHER" id="PTHR30273:SF2">
    <property type="entry name" value="PROTEIN FECR"/>
    <property type="match status" value="1"/>
</dbReference>
<sequence>MSPRLNPSSASVQPEGDAILAEALQWLVTLWSGEASRDEHEACERWRRANPAHEAAWQRVQSLDERLGAVPASLAAPTLRGARLRARRRAVLRSLVFAGGAGALTWAASDGLPWRDWTADYRTATGEQRNLVLADGTHLMMNTGTALDVRFTASERRVLLRSGEIYVATAHETSAVYRAFIVETAQGSVQALGTRFTVRQGDALSYVAVHEGAVSVLPAHATQALRVEAGQSTSFFADRVNALSPVDAGSASWTRGQLVVEQMRLDAFVRELGRYRSGFVRTDPAVAALRVSGVFPLADTDRALASLQQALPVRIHYATRYWVTVRPD</sequence>
<protein>
    <submittedName>
        <fullName evidence="3">FecR family protein</fullName>
    </submittedName>
</protein>
<dbReference type="PANTHER" id="PTHR30273">
    <property type="entry name" value="PERIPLASMIC SIGNAL SENSOR AND SIGMA FACTOR ACTIVATOR FECR-RELATED"/>
    <property type="match status" value="1"/>
</dbReference>
<organism evidence="3 4">
    <name type="scientific">Paraburkholderia caballeronis</name>
    <dbReference type="NCBI Taxonomy" id="416943"/>
    <lineage>
        <taxon>Bacteria</taxon>
        <taxon>Pseudomonadati</taxon>
        <taxon>Pseudomonadota</taxon>
        <taxon>Betaproteobacteria</taxon>
        <taxon>Burkholderiales</taxon>
        <taxon>Burkholderiaceae</taxon>
        <taxon>Paraburkholderia</taxon>
    </lineage>
</organism>
<dbReference type="Proteomes" id="UP000199120">
    <property type="component" value="Unassembled WGS sequence"/>
</dbReference>
<feature type="domain" description="FecR N-terminal" evidence="2">
    <location>
        <begin position="22"/>
        <end position="63"/>
    </location>
</feature>
<dbReference type="PIRSF" id="PIRSF018266">
    <property type="entry name" value="FecR"/>
    <property type="match status" value="1"/>
</dbReference>
<dbReference type="OrthoDB" id="1100567at2"/>
<dbReference type="Pfam" id="PF04773">
    <property type="entry name" value="FecR"/>
    <property type="match status" value="1"/>
</dbReference>
<proteinExistence type="predicted"/>
<dbReference type="GO" id="GO:0016989">
    <property type="term" value="F:sigma factor antagonist activity"/>
    <property type="evidence" value="ECO:0007669"/>
    <property type="project" value="TreeGrafter"/>
</dbReference>
<dbReference type="InterPro" id="IPR012373">
    <property type="entry name" value="Ferrdict_sens_TM"/>
</dbReference>
<keyword evidence="4" id="KW-1185">Reference proteome</keyword>
<gene>
    <name evidence="3" type="ORF">SAMN05192542_103212</name>
</gene>
<evidence type="ECO:0000313" key="3">
    <source>
        <dbReference type="EMBL" id="SEK71918.1"/>
    </source>
</evidence>
<accession>A0A1H7JBD5</accession>
<reference evidence="4" key="1">
    <citation type="submission" date="2016-10" db="EMBL/GenBank/DDBJ databases">
        <authorList>
            <person name="Varghese N."/>
            <person name="Submissions S."/>
        </authorList>
    </citation>
    <scope>NUCLEOTIDE SEQUENCE [LARGE SCALE GENOMIC DNA]</scope>
    <source>
        <strain evidence="4">LMG 26416</strain>
    </source>
</reference>
<dbReference type="Gene3D" id="2.60.120.1440">
    <property type="match status" value="1"/>
</dbReference>